<accession>A0A5B0QAT9</accession>
<name>A0A5B0QAT9_PUCGR</name>
<feature type="region of interest" description="Disordered" evidence="1">
    <location>
        <begin position="37"/>
        <end position="89"/>
    </location>
</feature>
<gene>
    <name evidence="3" type="ORF">PGT21_016522</name>
</gene>
<dbReference type="EMBL" id="VSWC01000027">
    <property type="protein sequence ID" value="KAA1110271.1"/>
    <property type="molecule type" value="Genomic_DNA"/>
</dbReference>
<organism evidence="3 4">
    <name type="scientific">Puccinia graminis f. sp. tritici</name>
    <dbReference type="NCBI Taxonomy" id="56615"/>
    <lineage>
        <taxon>Eukaryota</taxon>
        <taxon>Fungi</taxon>
        <taxon>Dikarya</taxon>
        <taxon>Basidiomycota</taxon>
        <taxon>Pucciniomycotina</taxon>
        <taxon>Pucciniomycetes</taxon>
        <taxon>Pucciniales</taxon>
        <taxon>Pucciniaceae</taxon>
        <taxon>Puccinia</taxon>
    </lineage>
</organism>
<feature type="compositionally biased region" description="Polar residues" evidence="1">
    <location>
        <begin position="68"/>
        <end position="81"/>
    </location>
</feature>
<feature type="chain" id="PRO_5023125791" evidence="2">
    <location>
        <begin position="20"/>
        <end position="209"/>
    </location>
</feature>
<feature type="region of interest" description="Disordered" evidence="1">
    <location>
        <begin position="101"/>
        <end position="127"/>
    </location>
</feature>
<reference evidence="3 4" key="1">
    <citation type="submission" date="2019-05" db="EMBL/GenBank/DDBJ databases">
        <title>Emergence of the Ug99 lineage of the wheat stem rust pathogen through somatic hybridization.</title>
        <authorList>
            <person name="Li F."/>
            <person name="Upadhyaya N.M."/>
            <person name="Sperschneider J."/>
            <person name="Matny O."/>
            <person name="Nguyen-Phuc H."/>
            <person name="Mago R."/>
            <person name="Raley C."/>
            <person name="Miller M.E."/>
            <person name="Silverstein K.A.T."/>
            <person name="Henningsen E."/>
            <person name="Hirsch C.D."/>
            <person name="Visser B."/>
            <person name="Pretorius Z.A."/>
            <person name="Steffenson B.J."/>
            <person name="Schwessinger B."/>
            <person name="Dodds P.N."/>
            <person name="Figueroa M."/>
        </authorList>
    </citation>
    <scope>NUCLEOTIDE SEQUENCE [LARGE SCALE GENOMIC DNA]</scope>
    <source>
        <strain evidence="3">21-0</strain>
    </source>
</reference>
<evidence type="ECO:0000256" key="1">
    <source>
        <dbReference type="SAM" id="MobiDB-lite"/>
    </source>
</evidence>
<dbReference type="Proteomes" id="UP000324748">
    <property type="component" value="Unassembled WGS sequence"/>
</dbReference>
<proteinExistence type="predicted"/>
<keyword evidence="2" id="KW-0732">Signal</keyword>
<evidence type="ECO:0000256" key="2">
    <source>
        <dbReference type="SAM" id="SignalP"/>
    </source>
</evidence>
<feature type="signal peptide" evidence="2">
    <location>
        <begin position="1"/>
        <end position="19"/>
    </location>
</feature>
<protein>
    <submittedName>
        <fullName evidence="3">Uncharacterized protein</fullName>
    </submittedName>
</protein>
<comment type="caution">
    <text evidence="3">The sequence shown here is derived from an EMBL/GenBank/DDBJ whole genome shotgun (WGS) entry which is preliminary data.</text>
</comment>
<sequence length="209" mass="22045">MKFGGAILVLVSILPSFLAAVPHGDIRTTYLQKRQGFTSGDLTTTPSPSLTKSASVFPGRNGFLGTEESGSQEANDANGSPESKGKKTPLIDAGLHLTSIPPSTGWGGDLTRDGDRNPANPRRITEGDDQHVSANNAVDENTGDDMNKVTGDAMNKTSGASLQLLQKILNHTLSTLPGLENLSDQVERMMAGELEDAVEKTQDTPGDSK</sequence>
<dbReference type="AlphaFoldDB" id="A0A5B0QAT9"/>
<feature type="compositionally biased region" description="Low complexity" evidence="1">
    <location>
        <begin position="38"/>
        <end position="55"/>
    </location>
</feature>
<evidence type="ECO:0000313" key="4">
    <source>
        <dbReference type="Proteomes" id="UP000324748"/>
    </source>
</evidence>
<keyword evidence="4" id="KW-1185">Reference proteome</keyword>
<evidence type="ECO:0000313" key="3">
    <source>
        <dbReference type="EMBL" id="KAA1110271.1"/>
    </source>
</evidence>